<dbReference type="Proteomes" id="UP000823964">
    <property type="component" value="Unassembled WGS sequence"/>
</dbReference>
<evidence type="ECO:0000313" key="7">
    <source>
        <dbReference type="EMBL" id="HIX19709.1"/>
    </source>
</evidence>
<keyword evidence="3" id="KW-0288">FMN</keyword>
<dbReference type="AlphaFoldDB" id="A0A9D1VBC5"/>
<organism evidence="7 8">
    <name type="scientific">Candidatus Akkermansia intestinigallinarum</name>
    <dbReference type="NCBI Taxonomy" id="2838431"/>
    <lineage>
        <taxon>Bacteria</taxon>
        <taxon>Pseudomonadati</taxon>
        <taxon>Verrucomicrobiota</taxon>
        <taxon>Verrucomicrobiia</taxon>
        <taxon>Verrucomicrobiales</taxon>
        <taxon>Akkermansiaceae</taxon>
        <taxon>Akkermansia</taxon>
    </lineage>
</organism>
<keyword evidence="2" id="KW-0285">Flavoprotein</keyword>
<evidence type="ECO:0000313" key="8">
    <source>
        <dbReference type="Proteomes" id="UP000823964"/>
    </source>
</evidence>
<dbReference type="InterPro" id="IPR044152">
    <property type="entry name" value="YqjM-like"/>
</dbReference>
<feature type="domain" description="NADH:flavin oxidoreductase/NADH oxidase N-terminal" evidence="6">
    <location>
        <begin position="15"/>
        <end position="315"/>
    </location>
</feature>
<evidence type="ECO:0000256" key="3">
    <source>
        <dbReference type="ARBA" id="ARBA00022643"/>
    </source>
</evidence>
<dbReference type="PANTHER" id="PTHR43303">
    <property type="entry name" value="NADPH DEHYDROGENASE C23G7.10C-RELATED"/>
    <property type="match status" value="1"/>
</dbReference>
<reference evidence="7" key="1">
    <citation type="journal article" date="2021" name="PeerJ">
        <title>Extensive microbial diversity within the chicken gut microbiome revealed by metagenomics and culture.</title>
        <authorList>
            <person name="Gilroy R."/>
            <person name="Ravi A."/>
            <person name="Getino M."/>
            <person name="Pursley I."/>
            <person name="Horton D.L."/>
            <person name="Alikhan N.F."/>
            <person name="Baker D."/>
            <person name="Gharbi K."/>
            <person name="Hall N."/>
            <person name="Watson M."/>
            <person name="Adriaenssens E.M."/>
            <person name="Foster-Nyarko E."/>
            <person name="Jarju S."/>
            <person name="Secka A."/>
            <person name="Antonio M."/>
            <person name="Oren A."/>
            <person name="Chaudhuri R.R."/>
            <person name="La Ragione R."/>
            <person name="Hildebrand F."/>
            <person name="Pallen M.J."/>
        </authorList>
    </citation>
    <scope>NUCLEOTIDE SEQUENCE</scope>
    <source>
        <strain evidence="7">14975</strain>
    </source>
</reference>
<protein>
    <submittedName>
        <fullName evidence="7">12-oxophytodienoate reductase</fullName>
    </submittedName>
</protein>
<reference evidence="7" key="2">
    <citation type="submission" date="2021-04" db="EMBL/GenBank/DDBJ databases">
        <authorList>
            <person name="Gilroy R."/>
        </authorList>
    </citation>
    <scope>NUCLEOTIDE SEQUENCE</scope>
    <source>
        <strain evidence="7">14975</strain>
    </source>
</reference>
<dbReference type="PANTHER" id="PTHR43303:SF4">
    <property type="entry name" value="NADPH DEHYDROGENASE C23G7.10C-RELATED"/>
    <property type="match status" value="1"/>
</dbReference>
<comment type="caution">
    <text evidence="7">The sequence shown here is derived from an EMBL/GenBank/DDBJ whole genome shotgun (WGS) entry which is preliminary data.</text>
</comment>
<comment type="cofactor">
    <cofactor evidence="1">
        <name>FMN</name>
        <dbReference type="ChEBI" id="CHEBI:58210"/>
    </cofactor>
</comment>
<dbReference type="InterPro" id="IPR013785">
    <property type="entry name" value="Aldolase_TIM"/>
</dbReference>
<evidence type="ECO:0000256" key="5">
    <source>
        <dbReference type="ARBA" id="ARBA00023002"/>
    </source>
</evidence>
<keyword evidence="5" id="KW-0560">Oxidoreductase</keyword>
<dbReference type="SUPFAM" id="SSF51395">
    <property type="entry name" value="FMN-linked oxidoreductases"/>
    <property type="match status" value="1"/>
</dbReference>
<dbReference type="GO" id="GO:0003959">
    <property type="term" value="F:NADPH dehydrogenase activity"/>
    <property type="evidence" value="ECO:0007669"/>
    <property type="project" value="InterPro"/>
</dbReference>
<evidence type="ECO:0000259" key="6">
    <source>
        <dbReference type="Pfam" id="PF00724"/>
    </source>
</evidence>
<dbReference type="InterPro" id="IPR001155">
    <property type="entry name" value="OxRdtase_FMN_N"/>
</dbReference>
<dbReference type="Pfam" id="PF00724">
    <property type="entry name" value="Oxidored_FMN"/>
    <property type="match status" value="1"/>
</dbReference>
<evidence type="ECO:0000256" key="2">
    <source>
        <dbReference type="ARBA" id="ARBA00022630"/>
    </source>
</evidence>
<dbReference type="EMBL" id="DXFQ01000058">
    <property type="protein sequence ID" value="HIX19709.1"/>
    <property type="molecule type" value="Genomic_DNA"/>
</dbReference>
<dbReference type="GO" id="GO:0050661">
    <property type="term" value="F:NADP binding"/>
    <property type="evidence" value="ECO:0007669"/>
    <property type="project" value="InterPro"/>
</dbReference>
<sequence length="361" mass="38850">MNTRIELCLRDVEFLFKPFRHRKLCLPTRLVLEAGNRGLCPGGLPSVELLRAYTRSMSAGIGLVMTEGLAVSPCATNDADAPEFYSGPSLRRWRRVVHAVHANGGCIAARLYHAGELRIGGSRRVVGKQPALSPSGIHPVTLQAVGEPMSRARMADIADAFALAAWRARALGFDAVAVNGPGGGLIDQFLHASTNRRSDEYGGSSVGRLRFVRELLAAVRRAVGARTPVILRLPQRLASQELRPASTPGELADIVQPLAEAGVDIFECASDSVTQPAFAGSGRSFAGWVRYLTDRPVIAAGAAVCSQAVSEQARERDIRAQLRMLLLMMQAGEFDLLAIRSASRADRAWAAQLRCGERCGD</sequence>
<dbReference type="Gene3D" id="3.20.20.70">
    <property type="entry name" value="Aldolase class I"/>
    <property type="match status" value="1"/>
</dbReference>
<proteinExistence type="predicted"/>
<name>A0A9D1VBC5_9BACT</name>
<evidence type="ECO:0000256" key="4">
    <source>
        <dbReference type="ARBA" id="ARBA00022857"/>
    </source>
</evidence>
<dbReference type="GO" id="GO:0010181">
    <property type="term" value="F:FMN binding"/>
    <property type="evidence" value="ECO:0007669"/>
    <property type="project" value="InterPro"/>
</dbReference>
<gene>
    <name evidence="7" type="ORF">H9862_03790</name>
</gene>
<evidence type="ECO:0000256" key="1">
    <source>
        <dbReference type="ARBA" id="ARBA00001917"/>
    </source>
</evidence>
<keyword evidence="4" id="KW-0521">NADP</keyword>
<accession>A0A9D1VBC5</accession>